<dbReference type="InterPro" id="IPR011032">
    <property type="entry name" value="GroES-like_sf"/>
</dbReference>
<dbReference type="Pfam" id="PF08240">
    <property type="entry name" value="ADH_N"/>
    <property type="match status" value="1"/>
</dbReference>
<feature type="transmembrane region" description="Helical" evidence="3">
    <location>
        <begin position="20"/>
        <end position="40"/>
    </location>
</feature>
<gene>
    <name evidence="5" type="ORF">C7212DRAFT_366095</name>
</gene>
<keyword evidence="3" id="KW-0812">Transmembrane</keyword>
<protein>
    <submittedName>
        <fullName evidence="5">GroES-like protein</fullName>
    </submittedName>
</protein>
<dbReference type="InterPro" id="IPR020843">
    <property type="entry name" value="ER"/>
</dbReference>
<keyword evidence="6" id="KW-1185">Reference proteome</keyword>
<feature type="domain" description="Enoyl reductase (ER)" evidence="4">
    <location>
        <begin position="65"/>
        <end position="381"/>
    </location>
</feature>
<dbReference type="STRING" id="42249.A0A317SKU2"/>
<dbReference type="EMBL" id="PYWC01000073">
    <property type="protein sequence ID" value="PWW73821.1"/>
    <property type="molecule type" value="Genomic_DNA"/>
</dbReference>
<comment type="similarity">
    <text evidence="1">Belongs to the zinc-containing alcohol dehydrogenase family.</text>
</comment>
<evidence type="ECO:0000256" key="3">
    <source>
        <dbReference type="SAM" id="Phobius"/>
    </source>
</evidence>
<sequence length="421" mass="45549">MRNPSSRAAHSDKKHHDSLYPFRKILVVICTLSVLAYALYYKSTPSNLNTNASDMSEAAYVPEAKAPLVVEKTEIPTFEDNEVLIKNEAIPLQPIDAKQARIGFIPLKYPAVLGSGVAGTVVGSKNPNFSKGDRVLSNTPTYGTGDNKYGAFQKYTVGTDLTLRLPDGVTFEKAASLAVNVPVAYSSLFVGLDLPKTAPSGSAPVLIWGGSTSVGGYAIQLAIKAGYTVVTTASVHNHAYVKSLGAQNIYTYDQAKEIASHGPFAGILDNAGTGASHTAIWRVLQELQGKKDVEDTILSLLPSMAPIEGWPASLVIKFFSYNFSEEPAKEEKQYFWAPGGYYSKIVAEGIVETPVEIRSGGLQEVEKAVEDLFHGTRKWLVVDHWTFLLPISFFLFTLPLFWSGLAYFANPPASASAAVTE</sequence>
<keyword evidence="2" id="KW-0560">Oxidoreductase</keyword>
<proteinExistence type="inferred from homology"/>
<dbReference type="InterPro" id="IPR047122">
    <property type="entry name" value="Trans-enoyl_RdTase-like"/>
</dbReference>
<dbReference type="InterPro" id="IPR036291">
    <property type="entry name" value="NAD(P)-bd_dom_sf"/>
</dbReference>
<evidence type="ECO:0000313" key="5">
    <source>
        <dbReference type="EMBL" id="PWW73821.1"/>
    </source>
</evidence>
<dbReference type="SUPFAM" id="SSF51735">
    <property type="entry name" value="NAD(P)-binding Rossmann-fold domains"/>
    <property type="match status" value="1"/>
</dbReference>
<dbReference type="SMART" id="SM00829">
    <property type="entry name" value="PKS_ER"/>
    <property type="match status" value="1"/>
</dbReference>
<name>A0A317SKU2_9PEZI</name>
<dbReference type="AlphaFoldDB" id="A0A317SKU2"/>
<dbReference type="Gene3D" id="3.40.50.720">
    <property type="entry name" value="NAD(P)-binding Rossmann-like Domain"/>
    <property type="match status" value="1"/>
</dbReference>
<dbReference type="PANTHER" id="PTHR45348:SF2">
    <property type="entry name" value="ZINC-TYPE ALCOHOL DEHYDROGENASE-LIKE PROTEIN C2E1P3.01"/>
    <property type="match status" value="1"/>
</dbReference>
<evidence type="ECO:0000256" key="1">
    <source>
        <dbReference type="ARBA" id="ARBA00008072"/>
    </source>
</evidence>
<reference evidence="5 6" key="1">
    <citation type="submission" date="2018-03" db="EMBL/GenBank/DDBJ databases">
        <title>Genomes of Pezizomycetes fungi and the evolution of truffles.</title>
        <authorList>
            <person name="Murat C."/>
            <person name="Payen T."/>
            <person name="Noel B."/>
            <person name="Kuo A."/>
            <person name="Martin F.M."/>
        </authorList>
    </citation>
    <scope>NUCLEOTIDE SEQUENCE [LARGE SCALE GENOMIC DNA]</scope>
    <source>
        <strain evidence="5">091103-1</strain>
    </source>
</reference>
<dbReference type="SUPFAM" id="SSF50129">
    <property type="entry name" value="GroES-like"/>
    <property type="match status" value="1"/>
</dbReference>
<dbReference type="Proteomes" id="UP000246991">
    <property type="component" value="Unassembled WGS sequence"/>
</dbReference>
<dbReference type="PANTHER" id="PTHR45348">
    <property type="entry name" value="HYPOTHETICAL OXIDOREDUCTASE (EUROFUNG)"/>
    <property type="match status" value="1"/>
</dbReference>
<keyword evidence="3" id="KW-1133">Transmembrane helix</keyword>
<keyword evidence="3" id="KW-0472">Membrane</keyword>
<dbReference type="GO" id="GO:0016651">
    <property type="term" value="F:oxidoreductase activity, acting on NAD(P)H"/>
    <property type="evidence" value="ECO:0007669"/>
    <property type="project" value="InterPro"/>
</dbReference>
<comment type="caution">
    <text evidence="5">The sequence shown here is derived from an EMBL/GenBank/DDBJ whole genome shotgun (WGS) entry which is preliminary data.</text>
</comment>
<dbReference type="InterPro" id="IPR013154">
    <property type="entry name" value="ADH-like_N"/>
</dbReference>
<organism evidence="5 6">
    <name type="scientific">Tuber magnatum</name>
    <name type="common">white Piedmont truffle</name>
    <dbReference type="NCBI Taxonomy" id="42249"/>
    <lineage>
        <taxon>Eukaryota</taxon>
        <taxon>Fungi</taxon>
        <taxon>Dikarya</taxon>
        <taxon>Ascomycota</taxon>
        <taxon>Pezizomycotina</taxon>
        <taxon>Pezizomycetes</taxon>
        <taxon>Pezizales</taxon>
        <taxon>Tuberaceae</taxon>
        <taxon>Tuber</taxon>
    </lineage>
</organism>
<evidence type="ECO:0000256" key="2">
    <source>
        <dbReference type="ARBA" id="ARBA00023002"/>
    </source>
</evidence>
<dbReference type="OrthoDB" id="3509362at2759"/>
<accession>A0A317SKU2</accession>
<dbReference type="Gene3D" id="3.90.180.10">
    <property type="entry name" value="Medium-chain alcohol dehydrogenases, catalytic domain"/>
    <property type="match status" value="1"/>
</dbReference>
<evidence type="ECO:0000313" key="6">
    <source>
        <dbReference type="Proteomes" id="UP000246991"/>
    </source>
</evidence>
<dbReference type="CDD" id="cd08249">
    <property type="entry name" value="enoyl_reductase_like"/>
    <property type="match status" value="1"/>
</dbReference>
<evidence type="ECO:0000259" key="4">
    <source>
        <dbReference type="SMART" id="SM00829"/>
    </source>
</evidence>
<feature type="transmembrane region" description="Helical" evidence="3">
    <location>
        <begin position="387"/>
        <end position="409"/>
    </location>
</feature>